<keyword evidence="3" id="KW-1185">Reference proteome</keyword>
<evidence type="ECO:0008006" key="4">
    <source>
        <dbReference type="Google" id="ProtNLM"/>
    </source>
</evidence>
<sequence length="143" mass="15819">MATKYQRHSVKSTEMVWKKKYILYTHHHTHSHTHTQTSRTVPGEVVCDTCSISISDLLPCQAECGKVLAPRMRIVVYRNNRVVVVVVVVEVVVVVVIILIAVVVVAVIVVVVVVIVARAETVIALPTTNFVVCVTIKSEIYSS</sequence>
<keyword evidence="1" id="KW-0812">Transmembrane</keyword>
<reference evidence="2 3" key="1">
    <citation type="journal article" date="2021" name="Elife">
        <title>Chloroplast acquisition without the gene transfer in kleptoplastic sea slugs, Plakobranchus ocellatus.</title>
        <authorList>
            <person name="Maeda T."/>
            <person name="Takahashi S."/>
            <person name="Yoshida T."/>
            <person name="Shimamura S."/>
            <person name="Takaki Y."/>
            <person name="Nagai Y."/>
            <person name="Toyoda A."/>
            <person name="Suzuki Y."/>
            <person name="Arimoto A."/>
            <person name="Ishii H."/>
            <person name="Satoh N."/>
            <person name="Nishiyama T."/>
            <person name="Hasebe M."/>
            <person name="Maruyama T."/>
            <person name="Minagawa J."/>
            <person name="Obokata J."/>
            <person name="Shigenobu S."/>
        </authorList>
    </citation>
    <scope>NUCLEOTIDE SEQUENCE [LARGE SCALE GENOMIC DNA]</scope>
</reference>
<name>A0AAV4G6D6_9GAST</name>
<keyword evidence="1" id="KW-0472">Membrane</keyword>
<keyword evidence="1" id="KW-1133">Transmembrane helix</keyword>
<dbReference type="Proteomes" id="UP000762676">
    <property type="component" value="Unassembled WGS sequence"/>
</dbReference>
<protein>
    <recommendedName>
        <fullName evidence="4">Phorbol-ester/DAG-type domain-containing protein</fullName>
    </recommendedName>
</protein>
<evidence type="ECO:0000313" key="3">
    <source>
        <dbReference type="Proteomes" id="UP000762676"/>
    </source>
</evidence>
<evidence type="ECO:0000313" key="2">
    <source>
        <dbReference type="EMBL" id="GFR81103.1"/>
    </source>
</evidence>
<proteinExistence type="predicted"/>
<organism evidence="2 3">
    <name type="scientific">Elysia marginata</name>
    <dbReference type="NCBI Taxonomy" id="1093978"/>
    <lineage>
        <taxon>Eukaryota</taxon>
        <taxon>Metazoa</taxon>
        <taxon>Spiralia</taxon>
        <taxon>Lophotrochozoa</taxon>
        <taxon>Mollusca</taxon>
        <taxon>Gastropoda</taxon>
        <taxon>Heterobranchia</taxon>
        <taxon>Euthyneura</taxon>
        <taxon>Panpulmonata</taxon>
        <taxon>Sacoglossa</taxon>
        <taxon>Placobranchoidea</taxon>
        <taxon>Plakobranchidae</taxon>
        <taxon>Elysia</taxon>
    </lineage>
</organism>
<feature type="transmembrane region" description="Helical" evidence="1">
    <location>
        <begin position="82"/>
        <end position="115"/>
    </location>
</feature>
<accession>A0AAV4G6D6</accession>
<dbReference type="EMBL" id="BMAT01001167">
    <property type="protein sequence ID" value="GFR81103.1"/>
    <property type="molecule type" value="Genomic_DNA"/>
</dbReference>
<dbReference type="AlphaFoldDB" id="A0AAV4G6D6"/>
<comment type="caution">
    <text evidence="2">The sequence shown here is derived from an EMBL/GenBank/DDBJ whole genome shotgun (WGS) entry which is preliminary data.</text>
</comment>
<evidence type="ECO:0000256" key="1">
    <source>
        <dbReference type="SAM" id="Phobius"/>
    </source>
</evidence>
<gene>
    <name evidence="2" type="ORF">ElyMa_000596600</name>
</gene>